<evidence type="ECO:0000313" key="3">
    <source>
        <dbReference type="Proteomes" id="UP001231189"/>
    </source>
</evidence>
<evidence type="ECO:0000313" key="2">
    <source>
        <dbReference type="EMBL" id="KAK1603524.1"/>
    </source>
</evidence>
<name>A0AAD8QLX4_LOLMU</name>
<feature type="region of interest" description="Disordered" evidence="1">
    <location>
        <begin position="1"/>
        <end position="29"/>
    </location>
</feature>
<dbReference type="EMBL" id="JAUUTY010000024">
    <property type="protein sequence ID" value="KAK1603524.1"/>
    <property type="molecule type" value="Genomic_DNA"/>
</dbReference>
<dbReference type="AlphaFoldDB" id="A0AAD8QLX4"/>
<reference evidence="2" key="1">
    <citation type="submission" date="2023-07" db="EMBL/GenBank/DDBJ databases">
        <title>A chromosome-level genome assembly of Lolium multiflorum.</title>
        <authorList>
            <person name="Chen Y."/>
            <person name="Copetti D."/>
            <person name="Kolliker R."/>
            <person name="Studer B."/>
        </authorList>
    </citation>
    <scope>NUCLEOTIDE SEQUENCE</scope>
    <source>
        <strain evidence="2">02402/16</strain>
        <tissue evidence="2">Leaf</tissue>
    </source>
</reference>
<gene>
    <name evidence="2" type="ORF">QYE76_026962</name>
</gene>
<organism evidence="2 3">
    <name type="scientific">Lolium multiflorum</name>
    <name type="common">Italian ryegrass</name>
    <name type="synonym">Lolium perenne subsp. multiflorum</name>
    <dbReference type="NCBI Taxonomy" id="4521"/>
    <lineage>
        <taxon>Eukaryota</taxon>
        <taxon>Viridiplantae</taxon>
        <taxon>Streptophyta</taxon>
        <taxon>Embryophyta</taxon>
        <taxon>Tracheophyta</taxon>
        <taxon>Spermatophyta</taxon>
        <taxon>Magnoliopsida</taxon>
        <taxon>Liliopsida</taxon>
        <taxon>Poales</taxon>
        <taxon>Poaceae</taxon>
        <taxon>BOP clade</taxon>
        <taxon>Pooideae</taxon>
        <taxon>Poodae</taxon>
        <taxon>Poeae</taxon>
        <taxon>Poeae Chloroplast Group 2 (Poeae type)</taxon>
        <taxon>Loliodinae</taxon>
        <taxon>Loliinae</taxon>
        <taxon>Lolium</taxon>
    </lineage>
</organism>
<protein>
    <submittedName>
        <fullName evidence="2">Uncharacterized protein</fullName>
    </submittedName>
</protein>
<feature type="compositionally biased region" description="Basic and acidic residues" evidence="1">
    <location>
        <begin position="101"/>
        <end position="118"/>
    </location>
</feature>
<evidence type="ECO:0000256" key="1">
    <source>
        <dbReference type="SAM" id="MobiDB-lite"/>
    </source>
</evidence>
<accession>A0AAD8QLX4</accession>
<feature type="region of interest" description="Disordered" evidence="1">
    <location>
        <begin position="101"/>
        <end position="121"/>
    </location>
</feature>
<keyword evidence="3" id="KW-1185">Reference proteome</keyword>
<sequence>MEKKIGITDQGGADGLSHSRSVVQRLRNPEEAEAQYLYTLRRARPDLAVKIQQTLETKARPPKTIWRPKQTKADAQASTDADAETSAGTNTMFRISSEIDDPRHGEHASVEPRHHNDGKLGYGFTSADTLEEIEEVKKGIKQMLDAGCLRPYRYTEWTSNVVLTKKRMADGASL</sequence>
<feature type="region of interest" description="Disordered" evidence="1">
    <location>
        <begin position="67"/>
        <end position="89"/>
    </location>
</feature>
<dbReference type="Proteomes" id="UP001231189">
    <property type="component" value="Unassembled WGS sequence"/>
</dbReference>
<comment type="caution">
    <text evidence="2">The sequence shown here is derived from an EMBL/GenBank/DDBJ whole genome shotgun (WGS) entry which is preliminary data.</text>
</comment>
<proteinExistence type="predicted"/>